<reference evidence="3 5" key="2">
    <citation type="submission" date="2020-12" db="EMBL/GenBank/DDBJ databases">
        <title>FDA dAtabase for Regulatory Grade micrObial Sequences (FDA-ARGOS): Supporting development and validation of Infectious Disease Dx tests.</title>
        <authorList>
            <person name="Kerrigan L."/>
            <person name="Long C."/>
            <person name="Tallon L."/>
            <person name="Sadzewicz L."/>
            <person name="Zhao X."/>
            <person name="Boylan J."/>
            <person name="Ott S."/>
            <person name="Bowen H."/>
            <person name="Vavikolanu K."/>
            <person name="Mehta A."/>
            <person name="Aluvathingal J."/>
            <person name="Nadendla S."/>
            <person name="Yan Y."/>
            <person name="Sichtig H."/>
        </authorList>
    </citation>
    <scope>NUCLEOTIDE SEQUENCE [LARGE SCALE GENOMIC DNA]</scope>
    <source>
        <strain evidence="3 5">FDAARGOS_1026</strain>
    </source>
</reference>
<evidence type="ECO:0000313" key="4">
    <source>
        <dbReference type="Proteomes" id="UP000287388"/>
    </source>
</evidence>
<dbReference type="AlphaFoldDB" id="A0A410NT02"/>
<dbReference type="SMART" id="SM00470">
    <property type="entry name" value="ParB"/>
    <property type="match status" value="1"/>
</dbReference>
<dbReference type="Gene3D" id="3.90.1530.30">
    <property type="match status" value="1"/>
</dbReference>
<dbReference type="InterPro" id="IPR050336">
    <property type="entry name" value="Chromosome_partition/occlusion"/>
</dbReference>
<dbReference type="SUPFAM" id="SSF110849">
    <property type="entry name" value="ParB/Sulfiredoxin"/>
    <property type="match status" value="1"/>
</dbReference>
<proteinExistence type="predicted"/>
<evidence type="ECO:0000313" key="2">
    <source>
        <dbReference type="EMBL" id="QAT13040.1"/>
    </source>
</evidence>
<evidence type="ECO:0000313" key="5">
    <source>
        <dbReference type="Proteomes" id="UP000596117"/>
    </source>
</evidence>
<sequence>MARSSSALAVVQTPFEAAAARTRESVALRDLDIAPENLRAGEAPDDDIPVLADTLFAAGQLQPITVRPGCRKEASYMALDGRRRLLAFRLLLEQGRIEETFPVDVFVETDAARQAAAVVLTNTAVPVHVADVIAAIGRMLKSKLGVPDIARALGHAEVDVKRLAALSALPEVALDALRGGRLTLRQARLLARLPDQDEQAELAQAALDGHGFADWRITERLDRSQVSANDPRCALVSPNEYAAGGGRIEADLFGERAPILLDPAILTDLWTARAGEIAQVFEAEGYSVHVTAGDPPDLPDDLEQAGYVYGGMLPADEMAAYREARSIQDAAADAVESALGDGADPAALDRALEAMIRASLVVAQIAFGGRAATTLVFSPSRRTALQVAAWTPLVPAADEEETGETDDDVQTLVQPGAARFTPPQAEAPAPDVEGVGHSLHRLRTEVATRGLIRALADDPRTAMTALIVRMFQVVASRGCHLRADSGLTITAQVFSPRDGQVIASLDGVVRERLDDRRAAWEASGQTLVRWVHGLDDEDRSAFLADLVALTLDLTEARTDALRSTARAEACELAELARADIARHWTPDADFLNAHPKGLLLGMLEAMGKAAPSGAAPGKADLVLLVEATAAARGWAPAVLSWGPAVETAQGDPAAGDGTASPVSEASVCGDADGVGAFEITAEGHAALATAAD</sequence>
<dbReference type="Proteomes" id="UP000596117">
    <property type="component" value="Chromosome"/>
</dbReference>
<dbReference type="RefSeq" id="WP_128718822.1">
    <property type="nucleotide sequence ID" value="NZ_BJNC01000020.1"/>
</dbReference>
<dbReference type="InterPro" id="IPR041468">
    <property type="entry name" value="HTH_ParB/Spo0J"/>
</dbReference>
<dbReference type="EMBL" id="CP035093">
    <property type="protein sequence ID" value="QAT13040.1"/>
    <property type="molecule type" value="Genomic_DNA"/>
</dbReference>
<keyword evidence="5" id="KW-1185">Reference proteome</keyword>
<reference evidence="2 4" key="1">
    <citation type="submission" date="2019-01" db="EMBL/GenBank/DDBJ databases">
        <title>Brevundimonas diminuta Genome sequencing and assembly.</title>
        <authorList>
            <person name="Chen H."/>
        </authorList>
    </citation>
    <scope>NUCLEOTIDE SEQUENCE [LARGE SCALE GENOMIC DNA]</scope>
    <source>
        <strain evidence="2">ATCC</strain>
        <strain evidence="4">ATCC(B) 19146</strain>
    </source>
</reference>
<evidence type="ECO:0000313" key="3">
    <source>
        <dbReference type="EMBL" id="QQB89613.1"/>
    </source>
</evidence>
<name>A0A410NT02_BREDI</name>
<dbReference type="InterPro" id="IPR003115">
    <property type="entry name" value="ParB_N"/>
</dbReference>
<evidence type="ECO:0000259" key="1">
    <source>
        <dbReference type="SMART" id="SM00470"/>
    </source>
</evidence>
<gene>
    <name evidence="2" type="ORF">EQG53_00970</name>
    <name evidence="3" type="ORF">I6H83_03995</name>
</gene>
<dbReference type="Gene3D" id="1.10.10.2830">
    <property type="match status" value="1"/>
</dbReference>
<protein>
    <submittedName>
        <fullName evidence="2">Chromosome partitioning protein ParB</fullName>
    </submittedName>
    <submittedName>
        <fullName evidence="3">ParB N-terminal domain-containing protein</fullName>
    </submittedName>
</protein>
<dbReference type="GO" id="GO:0005694">
    <property type="term" value="C:chromosome"/>
    <property type="evidence" value="ECO:0007669"/>
    <property type="project" value="TreeGrafter"/>
</dbReference>
<dbReference type="KEGG" id="bdm:EQG53_00970"/>
<feature type="domain" description="ParB-like N-terminal" evidence="1">
    <location>
        <begin position="24"/>
        <end position="122"/>
    </location>
</feature>
<accession>A0A410NT02</accession>
<dbReference type="GO" id="GO:0007059">
    <property type="term" value="P:chromosome segregation"/>
    <property type="evidence" value="ECO:0007669"/>
    <property type="project" value="TreeGrafter"/>
</dbReference>
<dbReference type="SUPFAM" id="SSF109709">
    <property type="entry name" value="KorB DNA-binding domain-like"/>
    <property type="match status" value="1"/>
</dbReference>
<organism evidence="2 4">
    <name type="scientific">Brevundimonas diminuta</name>
    <name type="common">Pseudomonas diminuta</name>
    <dbReference type="NCBI Taxonomy" id="293"/>
    <lineage>
        <taxon>Bacteria</taxon>
        <taxon>Pseudomonadati</taxon>
        <taxon>Pseudomonadota</taxon>
        <taxon>Alphaproteobacteria</taxon>
        <taxon>Caulobacterales</taxon>
        <taxon>Caulobacteraceae</taxon>
        <taxon>Brevundimonas</taxon>
    </lineage>
</organism>
<dbReference type="EMBL" id="CP066026">
    <property type="protein sequence ID" value="QQB89613.1"/>
    <property type="molecule type" value="Genomic_DNA"/>
</dbReference>
<dbReference type="InterPro" id="IPR036086">
    <property type="entry name" value="ParB/Sulfiredoxin_sf"/>
</dbReference>
<dbReference type="Proteomes" id="UP000287388">
    <property type="component" value="Chromosome"/>
</dbReference>
<dbReference type="PANTHER" id="PTHR33375:SF7">
    <property type="entry name" value="CHROMOSOME 2-PARTITIONING PROTEIN PARB-RELATED"/>
    <property type="match status" value="1"/>
</dbReference>
<dbReference type="PANTHER" id="PTHR33375">
    <property type="entry name" value="CHROMOSOME-PARTITIONING PROTEIN PARB-RELATED"/>
    <property type="match status" value="1"/>
</dbReference>
<dbReference type="Pfam" id="PF17762">
    <property type="entry name" value="HTH_ParB"/>
    <property type="match status" value="1"/>
</dbReference>